<dbReference type="InParanoid" id="H3C459"/>
<reference evidence="4" key="1">
    <citation type="journal article" date="2004" name="Nature">
        <title>Genome duplication in the teleost fish Tetraodon nigroviridis reveals the early vertebrate proto-karyotype.</title>
        <authorList>
            <person name="Jaillon O."/>
            <person name="Aury J.-M."/>
            <person name="Brunet F."/>
            <person name="Petit J.-L."/>
            <person name="Stange-Thomann N."/>
            <person name="Mauceli E."/>
            <person name="Bouneau L."/>
            <person name="Fischer C."/>
            <person name="Ozouf-Costaz C."/>
            <person name="Bernot A."/>
            <person name="Nicaud S."/>
            <person name="Jaffe D."/>
            <person name="Fisher S."/>
            <person name="Lutfalla G."/>
            <person name="Dossat C."/>
            <person name="Segurens B."/>
            <person name="Dasilva C."/>
            <person name="Salanoubat M."/>
            <person name="Levy M."/>
            <person name="Boudet N."/>
            <person name="Castellano S."/>
            <person name="Anthouard V."/>
            <person name="Jubin C."/>
            <person name="Castelli V."/>
            <person name="Katinka M."/>
            <person name="Vacherie B."/>
            <person name="Biemont C."/>
            <person name="Skalli Z."/>
            <person name="Cattolico L."/>
            <person name="Poulain J."/>
            <person name="De Berardinis V."/>
            <person name="Cruaud C."/>
            <person name="Duprat S."/>
            <person name="Brottier P."/>
            <person name="Coutanceau J.-P."/>
            <person name="Gouzy J."/>
            <person name="Parra G."/>
            <person name="Lardier G."/>
            <person name="Chapple C."/>
            <person name="McKernan K.J."/>
            <person name="McEwan P."/>
            <person name="Bosak S."/>
            <person name="Kellis M."/>
            <person name="Volff J.-N."/>
            <person name="Guigo R."/>
            <person name="Zody M.C."/>
            <person name="Mesirov J."/>
            <person name="Lindblad-Toh K."/>
            <person name="Birren B."/>
            <person name="Nusbaum C."/>
            <person name="Kahn D."/>
            <person name="Robinson-Rechavi M."/>
            <person name="Laudet V."/>
            <person name="Schachter V."/>
            <person name="Quetier F."/>
            <person name="Saurin W."/>
            <person name="Scarpelli C."/>
            <person name="Wincker P."/>
            <person name="Lander E.S."/>
            <person name="Weissenbach J."/>
            <person name="Roest Crollius H."/>
        </authorList>
    </citation>
    <scope>NUCLEOTIDE SEQUENCE [LARGE SCALE GENOMIC DNA]</scope>
</reference>
<evidence type="ECO:0000313" key="4">
    <source>
        <dbReference type="Proteomes" id="UP000007303"/>
    </source>
</evidence>
<evidence type="ECO:0000256" key="1">
    <source>
        <dbReference type="ARBA" id="ARBA00022999"/>
    </source>
</evidence>
<feature type="region of interest" description="Disordered" evidence="2">
    <location>
        <begin position="106"/>
        <end position="137"/>
    </location>
</feature>
<organism evidence="3 4">
    <name type="scientific">Tetraodon nigroviridis</name>
    <name type="common">Spotted green pufferfish</name>
    <name type="synonym">Chelonodon nigroviridis</name>
    <dbReference type="NCBI Taxonomy" id="99883"/>
    <lineage>
        <taxon>Eukaryota</taxon>
        <taxon>Metazoa</taxon>
        <taxon>Chordata</taxon>
        <taxon>Craniata</taxon>
        <taxon>Vertebrata</taxon>
        <taxon>Euteleostomi</taxon>
        <taxon>Actinopterygii</taxon>
        <taxon>Neopterygii</taxon>
        <taxon>Teleostei</taxon>
        <taxon>Neoteleostei</taxon>
        <taxon>Acanthomorphata</taxon>
        <taxon>Eupercaria</taxon>
        <taxon>Tetraodontiformes</taxon>
        <taxon>Tetradontoidea</taxon>
        <taxon>Tetraodontidae</taxon>
        <taxon>Tetraodon</taxon>
    </lineage>
</organism>
<dbReference type="PANTHER" id="PTHR14388:SF5">
    <property type="entry name" value="SH2 DOMAIN-CONTAINING PROTEIN 4A"/>
    <property type="match status" value="1"/>
</dbReference>
<dbReference type="HOGENOM" id="CLU_077436_0_0_1"/>
<sequence length="304" mass="33168">MLQQILQDMYIDPDVLDALNEDQKKTLFLKMRQEQVRRWTEREEKEGADAEHRKTKPKKANSKTVSWLLGRDGDVAVAVIGEADELASKFICSGLGETKAPKLLNNTKNQTTLKSQKATESAETEKEPTPNSQKGISLHLKGNTQKAAETKLFSPSQIPPCEEQEMVKVVYHSRKRELNNNKQDHELKGYFGSLCCACNTSNALKVPGPTSACGRVPPLCGVKKHSTLASTRINVRAEVSWKAASQDVGPPGGAPTCAGRGRVAQLMKTFSAESTSAPAPSRGVKPALPSKPSHLRITTTPTVR</sequence>
<protein>
    <submittedName>
        <fullName evidence="3">Zgc:100829</fullName>
    </submittedName>
</protein>
<dbReference type="PANTHER" id="PTHR14388">
    <property type="entry name" value="T CELL-SPECIFIC ADAPTER PROTEIN TSAD"/>
    <property type="match status" value="1"/>
</dbReference>
<dbReference type="Ensembl" id="ENSTNIT00000002276.1">
    <property type="protein sequence ID" value="ENSTNIP00000003028.1"/>
    <property type="gene ID" value="ENSTNIG00000001289.1"/>
</dbReference>
<dbReference type="GeneTree" id="ENSGT00940000157357"/>
<dbReference type="Proteomes" id="UP000007303">
    <property type="component" value="Unassembled WGS sequence"/>
</dbReference>
<proteinExistence type="predicted"/>
<keyword evidence="4" id="KW-1185">Reference proteome</keyword>
<dbReference type="OMA" id="YECERIS"/>
<feature type="region of interest" description="Disordered" evidence="2">
    <location>
        <begin position="271"/>
        <end position="304"/>
    </location>
</feature>
<feature type="compositionally biased region" description="Polar residues" evidence="2">
    <location>
        <begin position="106"/>
        <end position="121"/>
    </location>
</feature>
<evidence type="ECO:0000313" key="3">
    <source>
        <dbReference type="Ensembl" id="ENSTNIP00000003028.1"/>
    </source>
</evidence>
<name>H3C459_TETNG</name>
<dbReference type="GO" id="GO:0005737">
    <property type="term" value="C:cytoplasm"/>
    <property type="evidence" value="ECO:0007669"/>
    <property type="project" value="TreeGrafter"/>
</dbReference>
<accession>H3C459</accession>
<reference evidence="3" key="3">
    <citation type="submission" date="2025-09" db="UniProtKB">
        <authorList>
            <consortium name="Ensembl"/>
        </authorList>
    </citation>
    <scope>IDENTIFICATION</scope>
</reference>
<feature type="compositionally biased region" description="Basic and acidic residues" evidence="2">
    <location>
        <begin position="35"/>
        <end position="52"/>
    </location>
</feature>
<reference evidence="3" key="2">
    <citation type="submission" date="2025-08" db="UniProtKB">
        <authorList>
            <consortium name="Ensembl"/>
        </authorList>
    </citation>
    <scope>IDENTIFICATION</scope>
</reference>
<evidence type="ECO:0000256" key="2">
    <source>
        <dbReference type="SAM" id="MobiDB-lite"/>
    </source>
</evidence>
<dbReference type="AlphaFoldDB" id="H3C459"/>
<feature type="region of interest" description="Disordered" evidence="2">
    <location>
        <begin position="35"/>
        <end position="60"/>
    </location>
</feature>
<dbReference type="FunCoup" id="H3C459">
    <property type="interactions" value="101"/>
</dbReference>
<keyword evidence="1" id="KW-0727">SH2 domain</keyword>